<name>A0A8S9IPH7_BRACR</name>
<gene>
    <name evidence="1" type="ORF">F2Q70_00004911</name>
</gene>
<comment type="caution">
    <text evidence="1">The sequence shown here is derived from an EMBL/GenBank/DDBJ whole genome shotgun (WGS) entry which is preliminary data.</text>
</comment>
<dbReference type="EMBL" id="QGKY02001015">
    <property type="protein sequence ID" value="KAF2571342.1"/>
    <property type="molecule type" value="Genomic_DNA"/>
</dbReference>
<organism evidence="1">
    <name type="scientific">Brassica cretica</name>
    <name type="common">Mustard</name>
    <dbReference type="NCBI Taxonomy" id="69181"/>
    <lineage>
        <taxon>Eukaryota</taxon>
        <taxon>Viridiplantae</taxon>
        <taxon>Streptophyta</taxon>
        <taxon>Embryophyta</taxon>
        <taxon>Tracheophyta</taxon>
        <taxon>Spermatophyta</taxon>
        <taxon>Magnoliopsida</taxon>
        <taxon>eudicotyledons</taxon>
        <taxon>Gunneridae</taxon>
        <taxon>Pentapetalae</taxon>
        <taxon>rosids</taxon>
        <taxon>malvids</taxon>
        <taxon>Brassicales</taxon>
        <taxon>Brassicaceae</taxon>
        <taxon>Brassiceae</taxon>
        <taxon>Brassica</taxon>
    </lineage>
</organism>
<accession>A0A8S9IPH7</accession>
<protein>
    <submittedName>
        <fullName evidence="1">Uncharacterized protein</fullName>
    </submittedName>
</protein>
<evidence type="ECO:0000313" key="1">
    <source>
        <dbReference type="EMBL" id="KAF2571342.1"/>
    </source>
</evidence>
<reference evidence="1" key="1">
    <citation type="submission" date="2019-12" db="EMBL/GenBank/DDBJ databases">
        <title>Genome sequencing and annotation of Brassica cretica.</title>
        <authorList>
            <person name="Studholme D.J."/>
            <person name="Sarris P.F."/>
        </authorList>
    </citation>
    <scope>NUCLEOTIDE SEQUENCE</scope>
    <source>
        <strain evidence="1">PFS-102/07</strain>
        <tissue evidence="1">Leaf</tissue>
    </source>
</reference>
<dbReference type="AlphaFoldDB" id="A0A8S9IPH7"/>
<sequence length="78" mass="8419">MGATGGGMAEMLPAWPSFKWISQKINGSLSSLGLWKLELIVRKANLPAFLIAKSVISENLPQSYVACGFPAWLSSFFG</sequence>
<proteinExistence type="predicted"/>